<dbReference type="PANTHER" id="PTHR31155">
    <property type="entry name" value="ACYL- ACYL-CARRIER-PROTEIN DESATURASE-RELATED"/>
    <property type="match status" value="1"/>
</dbReference>
<proteinExistence type="inferred from homology"/>
<dbReference type="SUPFAM" id="SSF47240">
    <property type="entry name" value="Ferritin-like"/>
    <property type="match status" value="1"/>
</dbReference>
<comment type="cofactor">
    <cofactor evidence="1">
        <name>Fe(2+)</name>
        <dbReference type="ChEBI" id="CHEBI:29033"/>
    </cofactor>
</comment>
<dbReference type="Pfam" id="PF03405">
    <property type="entry name" value="FA_desaturase_2"/>
    <property type="match status" value="1"/>
</dbReference>
<accession>A0A2N9ENH2</accession>
<evidence type="ECO:0000256" key="7">
    <source>
        <dbReference type="ARBA" id="ARBA00023002"/>
    </source>
</evidence>
<dbReference type="InterPro" id="IPR009078">
    <property type="entry name" value="Ferritin-like_SF"/>
</dbReference>
<keyword evidence="4" id="KW-0479">Metal-binding</keyword>
<protein>
    <recommendedName>
        <fullName evidence="12">Acyl-[acyl-carrier-protein] desaturase</fullName>
    </recommendedName>
</protein>
<dbReference type="GO" id="GO:0009570">
    <property type="term" value="C:chloroplast stroma"/>
    <property type="evidence" value="ECO:0007669"/>
    <property type="project" value="TreeGrafter"/>
</dbReference>
<keyword evidence="3" id="KW-0444">Lipid biosynthesis</keyword>
<evidence type="ECO:0000313" key="11">
    <source>
        <dbReference type="EMBL" id="SPC80387.1"/>
    </source>
</evidence>
<keyword evidence="6" id="KW-0809">Transit peptide</keyword>
<evidence type="ECO:0000256" key="1">
    <source>
        <dbReference type="ARBA" id="ARBA00001954"/>
    </source>
</evidence>
<keyword evidence="8" id="KW-0408">Iron</keyword>
<keyword evidence="5" id="KW-0276">Fatty acid metabolism</keyword>
<dbReference type="InterPro" id="IPR012348">
    <property type="entry name" value="RNR-like"/>
</dbReference>
<dbReference type="AlphaFoldDB" id="A0A2N9ENH2"/>
<evidence type="ECO:0000256" key="5">
    <source>
        <dbReference type="ARBA" id="ARBA00022832"/>
    </source>
</evidence>
<evidence type="ECO:0000256" key="4">
    <source>
        <dbReference type="ARBA" id="ARBA00022723"/>
    </source>
</evidence>
<dbReference type="GO" id="GO:0006633">
    <property type="term" value="P:fatty acid biosynthetic process"/>
    <property type="evidence" value="ECO:0007669"/>
    <property type="project" value="UniProtKB-KW"/>
</dbReference>
<dbReference type="InterPro" id="IPR005067">
    <property type="entry name" value="Fatty_acid_desaturase-2"/>
</dbReference>
<gene>
    <name evidence="11" type="ORF">FSB_LOCUS8269</name>
</gene>
<evidence type="ECO:0000256" key="3">
    <source>
        <dbReference type="ARBA" id="ARBA00022516"/>
    </source>
</evidence>
<keyword evidence="9" id="KW-0443">Lipid metabolism</keyword>
<evidence type="ECO:0008006" key="12">
    <source>
        <dbReference type="Google" id="ProtNLM"/>
    </source>
</evidence>
<evidence type="ECO:0000256" key="6">
    <source>
        <dbReference type="ARBA" id="ARBA00022946"/>
    </source>
</evidence>
<dbReference type="Gene3D" id="1.10.620.20">
    <property type="entry name" value="Ribonucleotide Reductase, subunit A"/>
    <property type="match status" value="1"/>
</dbReference>
<reference evidence="11" key="1">
    <citation type="submission" date="2018-02" db="EMBL/GenBank/DDBJ databases">
        <authorList>
            <person name="Cohen D.B."/>
            <person name="Kent A.D."/>
        </authorList>
    </citation>
    <scope>NUCLEOTIDE SEQUENCE</scope>
</reference>
<name>A0A2N9ENH2_FAGSY</name>
<evidence type="ECO:0000256" key="10">
    <source>
        <dbReference type="ARBA" id="ARBA00023160"/>
    </source>
</evidence>
<sequence length="150" mass="16875">MNQAMISKQYWRICNNPNLLKFIIISHGNTARLAKEGGDPVLAHICGTIASDEKRYENAHAKIVEKLLELDPTGAMVAIANMMRKKITMPAHLIYDGRDPRLFEHFFCVARRLGVYTADDDACILEFLIGRWGLEKLEGMSGEGSPFSYT</sequence>
<dbReference type="EMBL" id="OIVN01000446">
    <property type="protein sequence ID" value="SPC80387.1"/>
    <property type="molecule type" value="Genomic_DNA"/>
</dbReference>
<organism evidence="11">
    <name type="scientific">Fagus sylvatica</name>
    <name type="common">Beechnut</name>
    <dbReference type="NCBI Taxonomy" id="28930"/>
    <lineage>
        <taxon>Eukaryota</taxon>
        <taxon>Viridiplantae</taxon>
        <taxon>Streptophyta</taxon>
        <taxon>Embryophyta</taxon>
        <taxon>Tracheophyta</taxon>
        <taxon>Spermatophyta</taxon>
        <taxon>Magnoliopsida</taxon>
        <taxon>eudicotyledons</taxon>
        <taxon>Gunneridae</taxon>
        <taxon>Pentapetalae</taxon>
        <taxon>rosids</taxon>
        <taxon>fabids</taxon>
        <taxon>Fagales</taxon>
        <taxon>Fagaceae</taxon>
        <taxon>Fagus</taxon>
    </lineage>
</organism>
<comment type="similarity">
    <text evidence="2">Belongs to the fatty acid desaturase type 2 family.</text>
</comment>
<evidence type="ECO:0000256" key="2">
    <source>
        <dbReference type="ARBA" id="ARBA00008749"/>
    </source>
</evidence>
<evidence type="ECO:0000256" key="9">
    <source>
        <dbReference type="ARBA" id="ARBA00023098"/>
    </source>
</evidence>
<keyword evidence="7" id="KW-0560">Oxidoreductase</keyword>
<dbReference type="GO" id="GO:0045300">
    <property type="term" value="F:stearoyl-[ACP] desaturase activity"/>
    <property type="evidence" value="ECO:0007669"/>
    <property type="project" value="InterPro"/>
</dbReference>
<dbReference type="GO" id="GO:0046872">
    <property type="term" value="F:metal ion binding"/>
    <property type="evidence" value="ECO:0007669"/>
    <property type="project" value="UniProtKB-KW"/>
</dbReference>
<dbReference type="PANTHER" id="PTHR31155:SF31">
    <property type="entry name" value="STEAROYL-[ACYL-CARRIER-PROTEIN] 9-DESATURASE 6, CHLOROPLASTIC"/>
    <property type="match status" value="1"/>
</dbReference>
<keyword evidence="10" id="KW-0275">Fatty acid biosynthesis</keyword>
<evidence type="ECO:0000256" key="8">
    <source>
        <dbReference type="ARBA" id="ARBA00023004"/>
    </source>
</evidence>